<dbReference type="EMBL" id="CAADEX010000008">
    <property type="protein sequence ID" value="VFJ44942.1"/>
    <property type="molecule type" value="Genomic_DNA"/>
</dbReference>
<reference evidence="2" key="1">
    <citation type="submission" date="2019-02" db="EMBL/GenBank/DDBJ databases">
        <authorList>
            <person name="Gruber-Vodicka R. H."/>
            <person name="Seah K. B. B."/>
        </authorList>
    </citation>
    <scope>NUCLEOTIDE SEQUENCE</scope>
    <source>
        <strain evidence="2">BECK_DK47</strain>
    </source>
</reference>
<feature type="region of interest" description="Disordered" evidence="1">
    <location>
        <begin position="1"/>
        <end position="35"/>
    </location>
</feature>
<dbReference type="AlphaFoldDB" id="A0A450S0D0"/>
<accession>A0A450S0D0</accession>
<gene>
    <name evidence="2" type="ORF">BECKDK2373B_GA0170837_100862</name>
</gene>
<evidence type="ECO:0000313" key="2">
    <source>
        <dbReference type="EMBL" id="VFJ44942.1"/>
    </source>
</evidence>
<sequence length="331" mass="36647">MDGRQEAIAGRQKSIADSQVTTARSNLSTAPDDATREEIERLVEAVHGHARTLSLLAPAIRARGVAATRETLTELMAEMEQKFPGHREKSLFASVELSLQRMSPENRERARVLGLFHGGVNLDVLATMMEWQKDDVDILAAELIVTGLATMNPYNHLTLHPALCPYLRAVGTRRVNMHSSKSSQATATWPWPICNSSSELDTATRMFWFDCRAIAVSRKFMGSSMPSLASESRQSAWRDDGIGEFSRTRLEKARHVIPAVQPGPSARDGNRVWLRLRRASPTAPKFPVPLYAWNSCLRQATPVCGNAVRDTNADSAHLFHPTPTPLFLGIL</sequence>
<proteinExistence type="predicted"/>
<organism evidence="2">
    <name type="scientific">Candidatus Kentrum sp. DK</name>
    <dbReference type="NCBI Taxonomy" id="2126562"/>
    <lineage>
        <taxon>Bacteria</taxon>
        <taxon>Pseudomonadati</taxon>
        <taxon>Pseudomonadota</taxon>
        <taxon>Gammaproteobacteria</taxon>
        <taxon>Candidatus Kentrum</taxon>
    </lineage>
</organism>
<feature type="compositionally biased region" description="Polar residues" evidence="1">
    <location>
        <begin position="15"/>
        <end position="29"/>
    </location>
</feature>
<protein>
    <submittedName>
        <fullName evidence="2">Uncharacterized protein</fullName>
    </submittedName>
</protein>
<evidence type="ECO:0000256" key="1">
    <source>
        <dbReference type="SAM" id="MobiDB-lite"/>
    </source>
</evidence>
<name>A0A450S0D0_9GAMM</name>